<dbReference type="PANTHER" id="PTHR33365:SF11">
    <property type="entry name" value="TAT PATHWAY SIGNAL SEQUENCE"/>
    <property type="match status" value="1"/>
</dbReference>
<evidence type="ECO:0000256" key="3">
    <source>
        <dbReference type="ARBA" id="ARBA00035112"/>
    </source>
</evidence>
<dbReference type="OrthoDB" id="3687641at2759"/>
<dbReference type="GO" id="GO:0043386">
    <property type="term" value="P:mycotoxin biosynthetic process"/>
    <property type="evidence" value="ECO:0007669"/>
    <property type="project" value="InterPro"/>
</dbReference>
<reference evidence="5 6" key="1">
    <citation type="journal article" date="2018" name="PLoS Genet.">
        <title>Repeat elements organise 3D genome structure and mediate transcription in the filamentous fungus Epichloe festucae.</title>
        <authorList>
            <person name="Winter D.J."/>
            <person name="Ganley A.R.D."/>
            <person name="Young C.A."/>
            <person name="Liachko I."/>
            <person name="Schardl C.L."/>
            <person name="Dupont P.Y."/>
            <person name="Berry D."/>
            <person name="Ram A."/>
            <person name="Scott B."/>
            <person name="Cox M.P."/>
        </authorList>
    </citation>
    <scope>NUCLEOTIDE SEQUENCE [LARGE SCALE GENOMIC DNA]</scope>
    <source>
        <strain evidence="5 6">Fl1</strain>
    </source>
</reference>
<keyword evidence="4" id="KW-1133">Transmembrane helix</keyword>
<evidence type="ECO:0000313" key="6">
    <source>
        <dbReference type="Proteomes" id="UP000594364"/>
    </source>
</evidence>
<dbReference type="Pfam" id="PF11807">
    <property type="entry name" value="UstYa"/>
    <property type="match status" value="1"/>
</dbReference>
<proteinExistence type="inferred from homology"/>
<protein>
    <submittedName>
        <fullName evidence="5">Uncharacterized protein</fullName>
    </submittedName>
</protein>
<comment type="similarity">
    <text evidence="3">Belongs to the ustYa family.</text>
</comment>
<keyword evidence="4" id="KW-0812">Transmembrane</keyword>
<keyword evidence="4" id="KW-0472">Membrane</keyword>
<dbReference type="PANTHER" id="PTHR33365">
    <property type="entry name" value="YALI0B05434P"/>
    <property type="match status" value="1"/>
</dbReference>
<dbReference type="EMBL" id="CP031389">
    <property type="protein sequence ID" value="QPH12464.1"/>
    <property type="molecule type" value="Genomic_DNA"/>
</dbReference>
<comment type="pathway">
    <text evidence="1">Mycotoxin biosynthesis.</text>
</comment>
<organism evidence="5 6">
    <name type="scientific">Epichloe festucae (strain Fl1)</name>
    <dbReference type="NCBI Taxonomy" id="877507"/>
    <lineage>
        <taxon>Eukaryota</taxon>
        <taxon>Fungi</taxon>
        <taxon>Dikarya</taxon>
        <taxon>Ascomycota</taxon>
        <taxon>Pezizomycotina</taxon>
        <taxon>Sordariomycetes</taxon>
        <taxon>Hypocreomycetidae</taxon>
        <taxon>Hypocreales</taxon>
        <taxon>Clavicipitaceae</taxon>
        <taxon>Epichloe</taxon>
    </lineage>
</organism>
<evidence type="ECO:0000256" key="2">
    <source>
        <dbReference type="ARBA" id="ARBA00023002"/>
    </source>
</evidence>
<keyword evidence="2" id="KW-0560">Oxidoreductase</keyword>
<evidence type="ECO:0000313" key="5">
    <source>
        <dbReference type="EMBL" id="QPH12464.1"/>
    </source>
</evidence>
<dbReference type="AlphaFoldDB" id="A0A7U3Q123"/>
<evidence type="ECO:0000256" key="1">
    <source>
        <dbReference type="ARBA" id="ARBA00004685"/>
    </source>
</evidence>
<evidence type="ECO:0000256" key="4">
    <source>
        <dbReference type="SAM" id="Phobius"/>
    </source>
</evidence>
<dbReference type="GO" id="GO:0016491">
    <property type="term" value="F:oxidoreductase activity"/>
    <property type="evidence" value="ECO:0007669"/>
    <property type="project" value="UniProtKB-KW"/>
</dbReference>
<keyword evidence="6" id="KW-1185">Reference proteome</keyword>
<dbReference type="Proteomes" id="UP000594364">
    <property type="component" value="Chromosome 5"/>
</dbReference>
<dbReference type="InterPro" id="IPR021765">
    <property type="entry name" value="UstYa-like"/>
</dbReference>
<gene>
    <name evidence="5" type="ORF">C2857_004661</name>
</gene>
<sequence>MGYWNLRRVFTDRLSQTPPGFSRVKCDDLDQESSLLPPRESSFLGLNTLKLSLLALLYALFTSALTCFAIWRFGFDCNVASRAKDDRLLKTPIPDFPKEIRMFERNSTFTDPPTAENDEAWNSLLPSGRGFVFVKDGEKYGLKPGIDTGRGEIYSVSLYHQIHCLGLVRKNYWRLVNGVMSGDDTEITEFAHSELSGSHTAHCFDYFRQSFECSADMSLEWTKPGSKQVDGVGIPHVCTSKRAVKEYMDKYQFDGARNHDIAARSLTAAYGEN</sequence>
<feature type="transmembrane region" description="Helical" evidence="4">
    <location>
        <begin position="51"/>
        <end position="71"/>
    </location>
</feature>
<name>A0A7U3Q123_EPIFF</name>
<accession>A0A7U3Q123</accession>